<evidence type="ECO:0000256" key="1">
    <source>
        <dbReference type="SAM" id="MobiDB-lite"/>
    </source>
</evidence>
<name>A0A0G4EBE9_VITBC</name>
<feature type="compositionally biased region" description="Pro residues" evidence="1">
    <location>
        <begin position="423"/>
        <end position="439"/>
    </location>
</feature>
<evidence type="ECO:0000313" key="2">
    <source>
        <dbReference type="EMBL" id="CEL92592.1"/>
    </source>
</evidence>
<gene>
    <name evidence="2" type="ORF">Vbra_6870</name>
</gene>
<organism evidence="2 3">
    <name type="scientific">Vitrella brassicaformis (strain CCMP3155)</name>
    <dbReference type="NCBI Taxonomy" id="1169540"/>
    <lineage>
        <taxon>Eukaryota</taxon>
        <taxon>Sar</taxon>
        <taxon>Alveolata</taxon>
        <taxon>Colpodellida</taxon>
        <taxon>Vitrellaceae</taxon>
        <taxon>Vitrella</taxon>
    </lineage>
</organism>
<reference evidence="2 3" key="1">
    <citation type="submission" date="2014-11" db="EMBL/GenBank/DDBJ databases">
        <authorList>
            <person name="Zhu J."/>
            <person name="Qi W."/>
            <person name="Song R."/>
        </authorList>
    </citation>
    <scope>NUCLEOTIDE SEQUENCE [LARGE SCALE GENOMIC DNA]</scope>
</reference>
<evidence type="ECO:0000313" key="3">
    <source>
        <dbReference type="Proteomes" id="UP000041254"/>
    </source>
</evidence>
<dbReference type="STRING" id="1169540.A0A0G4EBE9"/>
<dbReference type="VEuPathDB" id="CryptoDB:Vbra_6870"/>
<dbReference type="EMBL" id="CDMY01000091">
    <property type="protein sequence ID" value="CEL92592.1"/>
    <property type="molecule type" value="Genomic_DNA"/>
</dbReference>
<dbReference type="PANTHER" id="PTHR24198">
    <property type="entry name" value="ANKYRIN REPEAT AND PROTEIN KINASE DOMAIN-CONTAINING PROTEIN"/>
    <property type="match status" value="1"/>
</dbReference>
<dbReference type="OrthoDB" id="823504at2759"/>
<proteinExistence type="predicted"/>
<feature type="region of interest" description="Disordered" evidence="1">
    <location>
        <begin position="417"/>
        <end position="439"/>
    </location>
</feature>
<dbReference type="Gene3D" id="1.25.40.20">
    <property type="entry name" value="Ankyrin repeat-containing domain"/>
    <property type="match status" value="1"/>
</dbReference>
<protein>
    <submittedName>
        <fullName evidence="2">Uncharacterized protein</fullName>
    </submittedName>
</protein>
<accession>A0A0G4EBE9</accession>
<dbReference type="Proteomes" id="UP000041254">
    <property type="component" value="Unassembled WGS sequence"/>
</dbReference>
<dbReference type="PhylomeDB" id="A0A0G4EBE9"/>
<dbReference type="PANTHER" id="PTHR24198:SF165">
    <property type="entry name" value="ANKYRIN REPEAT-CONTAINING PROTEIN-RELATED"/>
    <property type="match status" value="1"/>
</dbReference>
<dbReference type="InterPro" id="IPR036770">
    <property type="entry name" value="Ankyrin_rpt-contain_sf"/>
</dbReference>
<dbReference type="InParanoid" id="A0A0G4EBE9"/>
<dbReference type="SUPFAM" id="SSF48403">
    <property type="entry name" value="Ankyrin repeat"/>
    <property type="match status" value="1"/>
</dbReference>
<sequence length="589" mass="64393">MAPSLRLEDICIEPFPDNSDATKQLVQGVVRRTFTHQQQVTQLIQQRGADPNAALWLRARGSGTIGLAYRLLSLTFDNLSDDTMPTVWARDRKDSNHRDRVRPVALPLWSSAELQTAVMEALIDGGADVDATVTRWSLYTRPIEMAIRAGNEAAVTILLARNAAVKGRDPDGYWPPYVMPLPTPMTFAHLGHQVSREYEQRLMSIYRLLIQHDATVATEQDVLGLNPIHLAARLECGHYSQAFIDSYLDLLVQHGASLTLEPQNWWTPLQDAALEGSPCVVDYLSRHLPPGTIDREGGRGDGPPLAVAAGQLNAAIEDSQDNDLPQEVRDREETKEYFSARISTQEATIRSLLRAGADIGRMEGRMHVHRQLVLPQYAAVLNEVPTAAMAAVNAALRPQRSLAAFLMKSLPTLLPHLMEPPHTGTPPANPPPLPAPPGYGPHEAEAIGWKIAAMCFDWDAALTTISHSLPFRNSTLARRVTAAAAHFVDAAMYAISSREVVGGMANLGGVTVPPLCFAINGGQHGGHRLLGLCEVVHRARLDEAAQHGIQEGAINKGFNTHFGAGDSPFQWEQLGYIDEDGDFESLDID</sequence>
<keyword evidence="3" id="KW-1185">Reference proteome</keyword>
<dbReference type="AlphaFoldDB" id="A0A0G4EBE9"/>